<dbReference type="InterPro" id="IPR029014">
    <property type="entry name" value="NiFe-Hase_large"/>
</dbReference>
<accession>A0A5C6U130</accession>
<dbReference type="EMBL" id="VOPW01000001">
    <property type="protein sequence ID" value="TXC66644.1"/>
    <property type="molecule type" value="Genomic_DNA"/>
</dbReference>
<dbReference type="SUPFAM" id="SSF56762">
    <property type="entry name" value="HydB/Nqo4-like"/>
    <property type="match status" value="1"/>
</dbReference>
<gene>
    <name evidence="1" type="ORF">FSC37_14910</name>
</gene>
<dbReference type="Gene3D" id="1.10.645.10">
    <property type="entry name" value="Cytochrome-c3 Hydrogenase, chain B"/>
    <property type="match status" value="1"/>
</dbReference>
<proteinExistence type="predicted"/>
<evidence type="ECO:0000313" key="1">
    <source>
        <dbReference type="EMBL" id="TXC66644.1"/>
    </source>
</evidence>
<comment type="caution">
    <text evidence="1">The sequence shown here is derived from an EMBL/GenBank/DDBJ whole genome shotgun (WGS) entry which is preliminary data.</text>
</comment>
<dbReference type="AlphaFoldDB" id="A0A5C6U130"/>
<sequence>MIASPKALPLGPGEAISWTEMARGLLVHWVQLEDGPRGPRVADCRVLAPTEWNFHPHGVLAQTLATLRGDDRAEQAARAAVAFDPCVEFDVEYRPEAAHA</sequence>
<reference evidence="1 2" key="1">
    <citation type="submission" date="2019-08" db="EMBL/GenBank/DDBJ databases">
        <authorList>
            <person name="Khan S.A."/>
            <person name="Jeon C.O."/>
            <person name="Jeong S.E."/>
        </authorList>
    </citation>
    <scope>NUCLEOTIDE SEQUENCE [LARGE SCALE GENOMIC DNA]</scope>
    <source>
        <strain evidence="2">IMCC1728</strain>
    </source>
</reference>
<dbReference type="Proteomes" id="UP000321832">
    <property type="component" value="Unassembled WGS sequence"/>
</dbReference>
<keyword evidence="2" id="KW-1185">Reference proteome</keyword>
<protein>
    <submittedName>
        <fullName evidence="1">Uncharacterized protein</fullName>
    </submittedName>
</protein>
<evidence type="ECO:0000313" key="2">
    <source>
        <dbReference type="Proteomes" id="UP000321832"/>
    </source>
</evidence>
<name>A0A5C6U130_9BURK</name>
<organism evidence="1 2">
    <name type="scientific">Piscinibacter aquaticus</name>
    <dbReference type="NCBI Taxonomy" id="392597"/>
    <lineage>
        <taxon>Bacteria</taxon>
        <taxon>Pseudomonadati</taxon>
        <taxon>Pseudomonadota</taxon>
        <taxon>Betaproteobacteria</taxon>
        <taxon>Burkholderiales</taxon>
        <taxon>Sphaerotilaceae</taxon>
        <taxon>Piscinibacter</taxon>
    </lineage>
</organism>